<proteinExistence type="predicted"/>
<gene>
    <name evidence="1" type="ORF">BFJ68_g17097</name>
</gene>
<dbReference type="EMBL" id="MRCY01000425">
    <property type="protein sequence ID" value="RKK86912.1"/>
    <property type="molecule type" value="Genomic_DNA"/>
</dbReference>
<sequence>MATNHNTHPHASTTVLAKNAKIIKRDRSNENFKKRWRTFKNNGFQLYQDYEAQVYICIRRKGDRYEFKSTDKALPFSEEEKVRAPIKTCQGYH</sequence>
<dbReference type="Proteomes" id="UP000285860">
    <property type="component" value="Unassembled WGS sequence"/>
</dbReference>
<accession>A0A420P314</accession>
<evidence type="ECO:0000313" key="2">
    <source>
        <dbReference type="Proteomes" id="UP000285860"/>
    </source>
</evidence>
<dbReference type="AlphaFoldDB" id="A0A420P314"/>
<dbReference type="VEuPathDB" id="FungiDB:FOXG_18373"/>
<organism evidence="1 2">
    <name type="scientific">Fusarium oxysporum</name>
    <name type="common">Fusarium vascular wilt</name>
    <dbReference type="NCBI Taxonomy" id="5507"/>
    <lineage>
        <taxon>Eukaryota</taxon>
        <taxon>Fungi</taxon>
        <taxon>Dikarya</taxon>
        <taxon>Ascomycota</taxon>
        <taxon>Pezizomycotina</taxon>
        <taxon>Sordariomycetes</taxon>
        <taxon>Hypocreomycetidae</taxon>
        <taxon>Hypocreales</taxon>
        <taxon>Nectriaceae</taxon>
        <taxon>Fusarium</taxon>
        <taxon>Fusarium oxysporum species complex</taxon>
    </lineage>
</organism>
<evidence type="ECO:0000313" key="1">
    <source>
        <dbReference type="EMBL" id="RKK86912.1"/>
    </source>
</evidence>
<evidence type="ECO:0008006" key="3">
    <source>
        <dbReference type="Google" id="ProtNLM"/>
    </source>
</evidence>
<name>A0A420P314_FUSOX</name>
<dbReference type="VEuPathDB" id="FungiDB:FOZG_17971"/>
<reference evidence="1 2" key="1">
    <citation type="journal article" date="2018" name="Sci. Rep.">
        <title>Characterisation of pathogen-specific regions and novel effector candidates in Fusarium oxysporum f. sp. cepae.</title>
        <authorList>
            <person name="Armitage A.D."/>
            <person name="Taylor A."/>
            <person name="Sobczyk M.K."/>
            <person name="Baxter L."/>
            <person name="Greenfield B.P."/>
            <person name="Bates H.J."/>
            <person name="Wilson F."/>
            <person name="Jackson A.C."/>
            <person name="Ott S."/>
            <person name="Harrison R.J."/>
            <person name="Clarkson J.P."/>
        </authorList>
    </citation>
    <scope>NUCLEOTIDE SEQUENCE [LARGE SCALE GENOMIC DNA]</scope>
    <source>
        <strain evidence="1 2">Fo_A28</strain>
    </source>
</reference>
<comment type="caution">
    <text evidence="1">The sequence shown here is derived from an EMBL/GenBank/DDBJ whole genome shotgun (WGS) entry which is preliminary data.</text>
</comment>
<protein>
    <recommendedName>
        <fullName evidence="3">MADS-box domain-containing protein</fullName>
    </recommendedName>
</protein>